<protein>
    <recommendedName>
        <fullName evidence="4">CoA transferase</fullName>
    </recommendedName>
</protein>
<keyword evidence="3" id="KW-1185">Reference proteome</keyword>
<name>A0ABP8GNL4_9BURK</name>
<evidence type="ECO:0000313" key="2">
    <source>
        <dbReference type="EMBL" id="GAA4327599.1"/>
    </source>
</evidence>
<dbReference type="InterPro" id="IPR023606">
    <property type="entry name" value="CoA-Trfase_III_dom_1_sf"/>
</dbReference>
<dbReference type="SUPFAM" id="SSF89796">
    <property type="entry name" value="CoA-transferase family III (CaiB/BaiF)"/>
    <property type="match status" value="1"/>
</dbReference>
<dbReference type="InterPro" id="IPR044855">
    <property type="entry name" value="CoA-Trfase_III_dom3_sf"/>
</dbReference>
<dbReference type="PANTHER" id="PTHR48207">
    <property type="entry name" value="SUCCINATE--HYDROXYMETHYLGLUTARATE COA-TRANSFERASE"/>
    <property type="match status" value="1"/>
</dbReference>
<dbReference type="Pfam" id="PF02515">
    <property type="entry name" value="CoA_transf_3"/>
    <property type="match status" value="1"/>
</dbReference>
<dbReference type="Gene3D" id="3.40.50.10540">
    <property type="entry name" value="Crotonobetainyl-coa:carnitine coa-transferase, domain 1"/>
    <property type="match status" value="1"/>
</dbReference>
<reference evidence="3" key="1">
    <citation type="journal article" date="2019" name="Int. J. Syst. Evol. Microbiol.">
        <title>The Global Catalogue of Microorganisms (GCM) 10K type strain sequencing project: providing services to taxonomists for standard genome sequencing and annotation.</title>
        <authorList>
            <consortium name="The Broad Institute Genomics Platform"/>
            <consortium name="The Broad Institute Genome Sequencing Center for Infectious Disease"/>
            <person name="Wu L."/>
            <person name="Ma J."/>
        </authorList>
    </citation>
    <scope>NUCLEOTIDE SEQUENCE [LARGE SCALE GENOMIC DNA]</scope>
    <source>
        <strain evidence="3">JCM 17666</strain>
    </source>
</reference>
<dbReference type="PANTHER" id="PTHR48207:SF3">
    <property type="entry name" value="SUCCINATE--HYDROXYMETHYLGLUTARATE COA-TRANSFERASE"/>
    <property type="match status" value="1"/>
</dbReference>
<dbReference type="Gene3D" id="3.30.1540.10">
    <property type="entry name" value="formyl-coa transferase, domain 3"/>
    <property type="match status" value="1"/>
</dbReference>
<comment type="caution">
    <text evidence="2">The sequence shown here is derived from an EMBL/GenBank/DDBJ whole genome shotgun (WGS) entry which is preliminary data.</text>
</comment>
<accession>A0ABP8GNL4</accession>
<dbReference type="Proteomes" id="UP001501671">
    <property type="component" value="Unassembled WGS sequence"/>
</dbReference>
<evidence type="ECO:0000256" key="1">
    <source>
        <dbReference type="ARBA" id="ARBA00022679"/>
    </source>
</evidence>
<dbReference type="InterPro" id="IPR050483">
    <property type="entry name" value="CoA-transferase_III_domain"/>
</dbReference>
<organism evidence="2 3">
    <name type="scientific">Pigmentiphaga soli</name>
    <dbReference type="NCBI Taxonomy" id="1007095"/>
    <lineage>
        <taxon>Bacteria</taxon>
        <taxon>Pseudomonadati</taxon>
        <taxon>Pseudomonadota</taxon>
        <taxon>Betaproteobacteria</taxon>
        <taxon>Burkholderiales</taxon>
        <taxon>Alcaligenaceae</taxon>
        <taxon>Pigmentiphaga</taxon>
    </lineage>
</organism>
<keyword evidence="1" id="KW-0808">Transferase</keyword>
<evidence type="ECO:0008006" key="4">
    <source>
        <dbReference type="Google" id="ProtNLM"/>
    </source>
</evidence>
<evidence type="ECO:0000313" key="3">
    <source>
        <dbReference type="Proteomes" id="UP001501671"/>
    </source>
</evidence>
<dbReference type="InterPro" id="IPR003673">
    <property type="entry name" value="CoA-Trfase_fam_III"/>
</dbReference>
<dbReference type="EMBL" id="BAABFO010000004">
    <property type="protein sequence ID" value="GAA4327599.1"/>
    <property type="molecule type" value="Genomic_DNA"/>
</dbReference>
<proteinExistence type="predicted"/>
<sequence>MANTAASAADAPLAGIRVTDFTWIGAGSYTTKLLADAGADVVKIESTGRIDSLRLAAPYKDGVKGVNRSGYFADRNSGKRSLTLNMKHPRALELVSRLIAQSDVIANNFTPGVMDRFGLGYEAVRRIRPDIIYLAMSMQGATGPEKGYLGYGSTMAAVTGIQHLTGLPGREPAGTGTNYPDHLPNPCHAAFAVLSALRHRRRTGQGQYIDMAQTEPTVALLGPAVMEYTVNGHDPQPAGNASRDEAAPYGAYPCQGQDRWIAIGIHDDAQWAALVRALDAPAWMNDPALGEAAGRRARRACIDERLAAETRRFEAPALAAALQAAGIPAMPVSTAADVIADPQLAHRGHWLTLDHPEMGPSLYNAQPFRMRHAPPGVRRPAPLLGQHTREVCRELLGLADDEIAALEADGALS</sequence>
<gene>
    <name evidence="2" type="ORF">GCM10023144_12360</name>
</gene>
<dbReference type="RefSeq" id="WP_345247383.1">
    <property type="nucleotide sequence ID" value="NZ_BAABFO010000004.1"/>
</dbReference>